<protein>
    <submittedName>
        <fullName evidence="2">Predicted N-acetyltransferase YhbS</fullName>
    </submittedName>
</protein>
<evidence type="ECO:0000313" key="2">
    <source>
        <dbReference type="EMBL" id="SMG31610.1"/>
    </source>
</evidence>
<dbReference type="STRING" id="561061.SAMN05660862_2195"/>
<dbReference type="SUPFAM" id="SSF55729">
    <property type="entry name" value="Acyl-CoA N-acyltransferases (Nat)"/>
    <property type="match status" value="1"/>
</dbReference>
<dbReference type="Proteomes" id="UP000192980">
    <property type="component" value="Unassembled WGS sequence"/>
</dbReference>
<dbReference type="OrthoDB" id="9797178at2"/>
<organism evidence="2 3">
    <name type="scientific">Sphingobacterium psychroaquaticum</name>
    <dbReference type="NCBI Taxonomy" id="561061"/>
    <lineage>
        <taxon>Bacteria</taxon>
        <taxon>Pseudomonadati</taxon>
        <taxon>Bacteroidota</taxon>
        <taxon>Sphingobacteriia</taxon>
        <taxon>Sphingobacteriales</taxon>
        <taxon>Sphingobacteriaceae</taxon>
        <taxon>Sphingobacterium</taxon>
    </lineage>
</organism>
<evidence type="ECO:0000313" key="3">
    <source>
        <dbReference type="Proteomes" id="UP000192980"/>
    </source>
</evidence>
<gene>
    <name evidence="2" type="ORF">SAMN05660862_2195</name>
</gene>
<dbReference type="Gene3D" id="3.40.630.30">
    <property type="match status" value="1"/>
</dbReference>
<dbReference type="AlphaFoldDB" id="A0A1X7JTV2"/>
<dbReference type="InterPro" id="IPR016181">
    <property type="entry name" value="Acyl_CoA_acyltransferase"/>
</dbReference>
<dbReference type="InterPro" id="IPR000182">
    <property type="entry name" value="GNAT_dom"/>
</dbReference>
<keyword evidence="2" id="KW-0808">Transferase</keyword>
<dbReference type="GO" id="GO:0016747">
    <property type="term" value="F:acyltransferase activity, transferring groups other than amino-acyl groups"/>
    <property type="evidence" value="ECO:0007669"/>
    <property type="project" value="InterPro"/>
</dbReference>
<dbReference type="PROSITE" id="PS51186">
    <property type="entry name" value="GNAT"/>
    <property type="match status" value="1"/>
</dbReference>
<dbReference type="CDD" id="cd04301">
    <property type="entry name" value="NAT_SF"/>
    <property type="match status" value="1"/>
</dbReference>
<feature type="domain" description="N-acetyltransferase" evidence="1">
    <location>
        <begin position="4"/>
        <end position="155"/>
    </location>
</feature>
<proteinExistence type="predicted"/>
<reference evidence="2 3" key="1">
    <citation type="submission" date="2017-04" db="EMBL/GenBank/DDBJ databases">
        <authorList>
            <person name="Afonso C.L."/>
            <person name="Miller P.J."/>
            <person name="Scott M.A."/>
            <person name="Spackman E."/>
            <person name="Goraichik I."/>
            <person name="Dimitrov K.M."/>
            <person name="Suarez D.L."/>
            <person name="Swayne D.E."/>
        </authorList>
    </citation>
    <scope>NUCLEOTIDE SEQUENCE [LARGE SCALE GENOMIC DNA]</scope>
    <source>
        <strain evidence="2 3">DSM 22418</strain>
    </source>
</reference>
<keyword evidence="3" id="KW-1185">Reference proteome</keyword>
<sequence length="175" mass="19335">MREVKIRPESPNDILTIQTVNTAAFGQPNEAQLVNKLRENATHFIPELSLVALMNNEIVGHILLTTNKIVDATGNEVESLSLAPMAVAPFLQKKGIGSQLVQHAIEKAKQLGYHSIIVLGHEKYYPKFGFKPASTFGIKAPFEVPDDVFMALELTTDALKNVAGMVHYPHEFMEV</sequence>
<evidence type="ECO:0000259" key="1">
    <source>
        <dbReference type="PROSITE" id="PS51186"/>
    </source>
</evidence>
<dbReference type="PANTHER" id="PTHR43617">
    <property type="entry name" value="L-AMINO ACID N-ACETYLTRANSFERASE"/>
    <property type="match status" value="1"/>
</dbReference>
<name>A0A1X7JTV2_9SPHI</name>
<dbReference type="PANTHER" id="PTHR43617:SF2">
    <property type="entry name" value="UPF0039 PROTEIN SLL0451"/>
    <property type="match status" value="1"/>
</dbReference>
<dbReference type="EMBL" id="FXAU01000003">
    <property type="protein sequence ID" value="SMG31610.1"/>
    <property type="molecule type" value="Genomic_DNA"/>
</dbReference>
<accession>A0A1X7JTV2</accession>
<dbReference type="RefSeq" id="WP_085472915.1">
    <property type="nucleotide sequence ID" value="NZ_FXAU01000003.1"/>
</dbReference>
<dbReference type="InterPro" id="IPR050276">
    <property type="entry name" value="MshD_Acetyltransferase"/>
</dbReference>
<dbReference type="Pfam" id="PF00583">
    <property type="entry name" value="Acetyltransf_1"/>
    <property type="match status" value="1"/>
</dbReference>